<evidence type="ECO:0000256" key="7">
    <source>
        <dbReference type="ARBA" id="ARBA00022984"/>
    </source>
</evidence>
<keyword evidence="5 10" id="KW-0067">ATP-binding</keyword>
<dbReference type="InterPro" id="IPR036565">
    <property type="entry name" value="Mur-like_cat_sf"/>
</dbReference>
<feature type="binding site" evidence="10">
    <location>
        <begin position="108"/>
        <end position="114"/>
    </location>
    <ligand>
        <name>ATP</name>
        <dbReference type="ChEBI" id="CHEBI:30616"/>
    </ligand>
</feature>
<evidence type="ECO:0000256" key="3">
    <source>
        <dbReference type="ARBA" id="ARBA00022618"/>
    </source>
</evidence>
<reference evidence="15 16" key="1">
    <citation type="submission" date="2017-10" db="EMBL/GenBank/DDBJ databases">
        <title>Novel microbial diversity and functional potential in the marine mammal oral microbiome.</title>
        <authorList>
            <person name="Dudek N.K."/>
            <person name="Sun C.L."/>
            <person name="Burstein D."/>
            <person name="Kantor R.S."/>
            <person name="Aliaga Goltsman D.S."/>
            <person name="Bik E.M."/>
            <person name="Thomas B.C."/>
            <person name="Banfield J.F."/>
            <person name="Relman D.A."/>
        </authorList>
    </citation>
    <scope>NUCLEOTIDE SEQUENCE [LARGE SCALE GENOMIC DNA]</scope>
    <source>
        <strain evidence="15">DOLJORAL78_47_21</strain>
    </source>
</reference>
<evidence type="ECO:0000256" key="10">
    <source>
        <dbReference type="HAMAP-Rule" id="MF_02019"/>
    </source>
</evidence>
<dbReference type="NCBIfam" id="TIGR01143">
    <property type="entry name" value="murF"/>
    <property type="match status" value="1"/>
</dbReference>
<evidence type="ECO:0000256" key="1">
    <source>
        <dbReference type="ARBA" id="ARBA00022490"/>
    </source>
</evidence>
<dbReference type="Pfam" id="PF08245">
    <property type="entry name" value="Mur_ligase_M"/>
    <property type="match status" value="1"/>
</dbReference>
<keyword evidence="8 10" id="KW-0131">Cell cycle</keyword>
<dbReference type="GO" id="GO:0071555">
    <property type="term" value="P:cell wall organization"/>
    <property type="evidence" value="ECO:0007669"/>
    <property type="project" value="UniProtKB-KW"/>
</dbReference>
<comment type="pathway">
    <text evidence="10 11">Cell wall biogenesis; peptidoglycan biosynthesis.</text>
</comment>
<evidence type="ECO:0000313" key="16">
    <source>
        <dbReference type="Proteomes" id="UP000243469"/>
    </source>
</evidence>
<dbReference type="GO" id="GO:0008766">
    <property type="term" value="F:UDP-N-acetylmuramoylalanyl-D-glutamyl-2,6-diaminopimelate-D-alanyl-D-alanine ligase activity"/>
    <property type="evidence" value="ECO:0007669"/>
    <property type="project" value="RHEA"/>
</dbReference>
<evidence type="ECO:0000256" key="8">
    <source>
        <dbReference type="ARBA" id="ARBA00023306"/>
    </source>
</evidence>
<dbReference type="Gene3D" id="3.90.190.20">
    <property type="entry name" value="Mur ligase, C-terminal domain"/>
    <property type="match status" value="1"/>
</dbReference>
<evidence type="ECO:0000256" key="5">
    <source>
        <dbReference type="ARBA" id="ARBA00022840"/>
    </source>
</evidence>
<sequence length="457" mass="48117">MIGEWSLQQLQTRFAGEINHDAAFSGVSTDTRTLRPGDLFVALLGPNFDGHHYVEQALEKGAVAAVVSDPAAATQCPAWVVPDTRIALAQIALANRQRFTGTVYAVTGSSGKTTVKEMLRSILSQNSAVLATRGNLNNDIGVPLTLFELDDQHEVAVIEQGASARGEIAYTTDITLPDVAILNNAMSAHLEGFGSLQGVVESKAEIYSKLTETGGTAIVNLDDPHAQWWLDYTAGLNRLTFSAAGNARADIRATDMAVTENGCFSFVLHRGAESQPVQLQVIGQHNVANALAATAAVSAKGMPLAEVVSGLERFSAVAGRMRPLKSARGALVIDDSYNANPGSVKAAIDLLVSLPGESVLVLGDMAELGAEAAKQHEEVGCRAAQKGTDRFWAIGALSRHSVDAYNAATGKQGVHFNNHEALIAALTDIADQGVNILIKGSRSAAMDRVVSGLIEGE</sequence>
<dbReference type="GO" id="GO:0009252">
    <property type="term" value="P:peptidoglycan biosynthetic process"/>
    <property type="evidence" value="ECO:0007669"/>
    <property type="project" value="UniProtKB-UniRule"/>
</dbReference>
<evidence type="ECO:0000259" key="13">
    <source>
        <dbReference type="Pfam" id="PF02875"/>
    </source>
</evidence>
<dbReference type="AlphaFoldDB" id="A0A2G6JPS1"/>
<dbReference type="STRING" id="207954.MED92_15840"/>
<keyword evidence="7 10" id="KW-0573">Peptidoglycan synthesis</keyword>
<dbReference type="InterPro" id="IPR051046">
    <property type="entry name" value="MurCDEF_CellWall_CoF430Synth"/>
</dbReference>
<evidence type="ECO:0000259" key="12">
    <source>
        <dbReference type="Pfam" id="PF01225"/>
    </source>
</evidence>
<keyword evidence="3 10" id="KW-0132">Cell division</keyword>
<evidence type="ECO:0000256" key="9">
    <source>
        <dbReference type="ARBA" id="ARBA00023316"/>
    </source>
</evidence>
<dbReference type="GO" id="GO:0005524">
    <property type="term" value="F:ATP binding"/>
    <property type="evidence" value="ECO:0007669"/>
    <property type="project" value="UniProtKB-UniRule"/>
</dbReference>
<dbReference type="HAMAP" id="MF_02019">
    <property type="entry name" value="MurF"/>
    <property type="match status" value="1"/>
</dbReference>
<dbReference type="Gene3D" id="3.40.1390.10">
    <property type="entry name" value="MurE/MurF, N-terminal domain"/>
    <property type="match status" value="1"/>
</dbReference>
<dbReference type="GO" id="GO:0005737">
    <property type="term" value="C:cytoplasm"/>
    <property type="evidence" value="ECO:0007669"/>
    <property type="project" value="UniProtKB-SubCell"/>
</dbReference>
<dbReference type="InterPro" id="IPR036615">
    <property type="entry name" value="Mur_ligase_C_dom_sf"/>
</dbReference>
<comment type="catalytic activity">
    <reaction evidence="10 11">
        <text>D-alanyl-D-alanine + UDP-N-acetyl-alpha-D-muramoyl-L-alanyl-gamma-D-glutamyl-meso-2,6-diaminopimelate + ATP = UDP-N-acetyl-alpha-D-muramoyl-L-alanyl-gamma-D-glutamyl-meso-2,6-diaminopimeloyl-D-alanyl-D-alanine + ADP + phosphate + H(+)</text>
        <dbReference type="Rhea" id="RHEA:28374"/>
        <dbReference type="ChEBI" id="CHEBI:15378"/>
        <dbReference type="ChEBI" id="CHEBI:30616"/>
        <dbReference type="ChEBI" id="CHEBI:43474"/>
        <dbReference type="ChEBI" id="CHEBI:57822"/>
        <dbReference type="ChEBI" id="CHEBI:61386"/>
        <dbReference type="ChEBI" id="CHEBI:83905"/>
        <dbReference type="ChEBI" id="CHEBI:456216"/>
        <dbReference type="EC" id="6.3.2.10"/>
    </reaction>
</comment>
<evidence type="ECO:0000256" key="11">
    <source>
        <dbReference type="RuleBase" id="RU004136"/>
    </source>
</evidence>
<protein>
    <recommendedName>
        <fullName evidence="10 11">UDP-N-acetylmuramoyl-tripeptide--D-alanyl-D-alanine ligase</fullName>
        <ecNumber evidence="10 11">6.3.2.10</ecNumber>
    </recommendedName>
    <alternativeName>
        <fullName evidence="10">D-alanyl-D-alanine-adding enzyme</fullName>
    </alternativeName>
</protein>
<keyword evidence="1 10" id="KW-0963">Cytoplasm</keyword>
<keyword evidence="4 10" id="KW-0547">Nucleotide-binding</keyword>
<feature type="domain" description="Mur ligase C-terminal" evidence="13">
    <location>
        <begin position="319"/>
        <end position="442"/>
    </location>
</feature>
<dbReference type="InterPro" id="IPR005863">
    <property type="entry name" value="UDP-N-AcMur_synth"/>
</dbReference>
<evidence type="ECO:0000259" key="14">
    <source>
        <dbReference type="Pfam" id="PF08245"/>
    </source>
</evidence>
<dbReference type="PANTHER" id="PTHR43024">
    <property type="entry name" value="UDP-N-ACETYLMURAMOYL-TRIPEPTIDE--D-ALANYL-D-ALANINE LIGASE"/>
    <property type="match status" value="1"/>
</dbReference>
<dbReference type="GO" id="GO:0008360">
    <property type="term" value="P:regulation of cell shape"/>
    <property type="evidence" value="ECO:0007669"/>
    <property type="project" value="UniProtKB-KW"/>
</dbReference>
<dbReference type="EC" id="6.3.2.10" evidence="10 11"/>
<accession>A0A2G6JPS1</accession>
<keyword evidence="9 10" id="KW-0961">Cell wall biogenesis/degradation</keyword>
<evidence type="ECO:0000256" key="4">
    <source>
        <dbReference type="ARBA" id="ARBA00022741"/>
    </source>
</evidence>
<comment type="similarity">
    <text evidence="10">Belongs to the MurCDEF family. MurF subfamily.</text>
</comment>
<name>A0A2G6JPS1_NEPCE</name>
<comment type="caution">
    <text evidence="15">The sequence shown here is derived from an EMBL/GenBank/DDBJ whole genome shotgun (WGS) entry which is preliminary data.</text>
</comment>
<dbReference type="Proteomes" id="UP000243469">
    <property type="component" value="Unassembled WGS sequence"/>
</dbReference>
<dbReference type="UniPathway" id="UPA00219"/>
<organism evidence="15 16">
    <name type="scientific">Neptuniibacter caesariensis</name>
    <dbReference type="NCBI Taxonomy" id="207954"/>
    <lineage>
        <taxon>Bacteria</taxon>
        <taxon>Pseudomonadati</taxon>
        <taxon>Pseudomonadota</taxon>
        <taxon>Gammaproteobacteria</taxon>
        <taxon>Oceanospirillales</taxon>
        <taxon>Oceanospirillaceae</taxon>
        <taxon>Neptuniibacter</taxon>
    </lineage>
</organism>
<keyword evidence="2 10" id="KW-0436">Ligase</keyword>
<comment type="function">
    <text evidence="10 11">Involved in cell wall formation. Catalyzes the final step in the synthesis of UDP-N-acetylmuramoyl-pentapeptide, the precursor of murein.</text>
</comment>
<dbReference type="EMBL" id="PDSH01000005">
    <property type="protein sequence ID" value="PIE25413.1"/>
    <property type="molecule type" value="Genomic_DNA"/>
</dbReference>
<keyword evidence="6 10" id="KW-0133">Cell shape</keyword>
<proteinExistence type="inferred from homology"/>
<dbReference type="SUPFAM" id="SSF63418">
    <property type="entry name" value="MurE/MurF N-terminal domain"/>
    <property type="match status" value="1"/>
</dbReference>
<gene>
    <name evidence="10" type="primary">murF</name>
    <name evidence="15" type="ORF">CSA60_00450</name>
</gene>
<dbReference type="SUPFAM" id="SSF53244">
    <property type="entry name" value="MurD-like peptide ligases, peptide-binding domain"/>
    <property type="match status" value="1"/>
</dbReference>
<dbReference type="PANTHER" id="PTHR43024:SF1">
    <property type="entry name" value="UDP-N-ACETYLMURAMOYL-TRIPEPTIDE--D-ALANYL-D-ALANINE LIGASE"/>
    <property type="match status" value="1"/>
</dbReference>
<evidence type="ECO:0000256" key="2">
    <source>
        <dbReference type="ARBA" id="ARBA00022598"/>
    </source>
</evidence>
<dbReference type="Pfam" id="PF01225">
    <property type="entry name" value="Mur_ligase"/>
    <property type="match status" value="1"/>
</dbReference>
<comment type="subcellular location">
    <subcellularLocation>
        <location evidence="10 11">Cytoplasm</location>
    </subcellularLocation>
</comment>
<dbReference type="GO" id="GO:0047480">
    <property type="term" value="F:UDP-N-acetylmuramoyl-tripeptide-D-alanyl-D-alanine ligase activity"/>
    <property type="evidence" value="ECO:0007669"/>
    <property type="project" value="UniProtKB-UniRule"/>
</dbReference>
<dbReference type="Pfam" id="PF02875">
    <property type="entry name" value="Mur_ligase_C"/>
    <property type="match status" value="1"/>
</dbReference>
<dbReference type="InterPro" id="IPR013221">
    <property type="entry name" value="Mur_ligase_cen"/>
</dbReference>
<dbReference type="InterPro" id="IPR004101">
    <property type="entry name" value="Mur_ligase_C"/>
</dbReference>
<feature type="domain" description="Mur ligase N-terminal catalytic" evidence="12">
    <location>
        <begin position="25"/>
        <end position="91"/>
    </location>
</feature>
<dbReference type="InterPro" id="IPR035911">
    <property type="entry name" value="MurE/MurF_N"/>
</dbReference>
<dbReference type="SUPFAM" id="SSF53623">
    <property type="entry name" value="MurD-like peptide ligases, catalytic domain"/>
    <property type="match status" value="1"/>
</dbReference>
<dbReference type="GO" id="GO:0051301">
    <property type="term" value="P:cell division"/>
    <property type="evidence" value="ECO:0007669"/>
    <property type="project" value="UniProtKB-KW"/>
</dbReference>
<evidence type="ECO:0000256" key="6">
    <source>
        <dbReference type="ARBA" id="ARBA00022960"/>
    </source>
</evidence>
<feature type="domain" description="Mur ligase central" evidence="14">
    <location>
        <begin position="106"/>
        <end position="297"/>
    </location>
</feature>
<dbReference type="Gene3D" id="3.40.1190.10">
    <property type="entry name" value="Mur-like, catalytic domain"/>
    <property type="match status" value="1"/>
</dbReference>
<dbReference type="InterPro" id="IPR000713">
    <property type="entry name" value="Mur_ligase_N"/>
</dbReference>
<evidence type="ECO:0000313" key="15">
    <source>
        <dbReference type="EMBL" id="PIE25413.1"/>
    </source>
</evidence>